<dbReference type="InterPro" id="IPR003664">
    <property type="entry name" value="FA_synthesis"/>
</dbReference>
<keyword evidence="4 10" id="KW-0808">Transferase</keyword>
<feature type="compositionally biased region" description="Basic and acidic residues" evidence="11">
    <location>
        <begin position="7"/>
        <end position="21"/>
    </location>
</feature>
<feature type="region of interest" description="Disordered" evidence="11">
    <location>
        <begin position="1"/>
        <end position="121"/>
    </location>
</feature>
<dbReference type="SUPFAM" id="SSF53659">
    <property type="entry name" value="Isocitrate/Isopropylmalate dehydrogenase-like"/>
    <property type="match status" value="1"/>
</dbReference>
<evidence type="ECO:0000256" key="6">
    <source>
        <dbReference type="ARBA" id="ARBA00023209"/>
    </source>
</evidence>
<evidence type="ECO:0000256" key="8">
    <source>
        <dbReference type="ARBA" id="ARBA00024069"/>
    </source>
</evidence>
<dbReference type="Pfam" id="PF02504">
    <property type="entry name" value="FA_synthesis"/>
    <property type="match status" value="1"/>
</dbReference>
<evidence type="ECO:0000313" key="13">
    <source>
        <dbReference type="Proteomes" id="UP001501442"/>
    </source>
</evidence>
<comment type="pathway">
    <text evidence="10">Lipid metabolism; phospholipid metabolism.</text>
</comment>
<evidence type="ECO:0000256" key="11">
    <source>
        <dbReference type="SAM" id="MobiDB-lite"/>
    </source>
</evidence>
<comment type="subcellular location">
    <subcellularLocation>
        <location evidence="10">Cytoplasm</location>
    </subcellularLocation>
    <text evidence="10">Associated with the membrane possibly through PlsY.</text>
</comment>
<evidence type="ECO:0000256" key="9">
    <source>
        <dbReference type="ARBA" id="ARBA00046608"/>
    </source>
</evidence>
<dbReference type="NCBIfam" id="TIGR00182">
    <property type="entry name" value="plsX"/>
    <property type="match status" value="1"/>
</dbReference>
<feature type="compositionally biased region" description="Basic and acidic residues" evidence="11">
    <location>
        <begin position="105"/>
        <end position="119"/>
    </location>
</feature>
<keyword evidence="13" id="KW-1185">Reference proteome</keyword>
<keyword evidence="3 10" id="KW-0444">Lipid biosynthesis</keyword>
<dbReference type="Proteomes" id="UP001501442">
    <property type="component" value="Unassembled WGS sequence"/>
</dbReference>
<evidence type="ECO:0000256" key="2">
    <source>
        <dbReference type="ARBA" id="ARBA00022490"/>
    </source>
</evidence>
<dbReference type="EMBL" id="BAABHK010000013">
    <property type="protein sequence ID" value="GAA4633988.1"/>
    <property type="molecule type" value="Genomic_DNA"/>
</dbReference>
<accession>A0ABP8UJW2</accession>
<keyword evidence="7 10" id="KW-1208">Phospholipid metabolism</keyword>
<evidence type="ECO:0000256" key="4">
    <source>
        <dbReference type="ARBA" id="ARBA00022679"/>
    </source>
</evidence>
<dbReference type="HAMAP" id="MF_00019">
    <property type="entry name" value="PlsX"/>
    <property type="match status" value="1"/>
</dbReference>
<dbReference type="InterPro" id="IPR012281">
    <property type="entry name" value="Phospholipid_synth_PlsX-like"/>
</dbReference>
<feature type="compositionally biased region" description="Polar residues" evidence="11">
    <location>
        <begin position="66"/>
        <end position="75"/>
    </location>
</feature>
<feature type="compositionally biased region" description="Low complexity" evidence="11">
    <location>
        <begin position="31"/>
        <end position="49"/>
    </location>
</feature>
<evidence type="ECO:0000256" key="1">
    <source>
        <dbReference type="ARBA" id="ARBA00001232"/>
    </source>
</evidence>
<evidence type="ECO:0000256" key="10">
    <source>
        <dbReference type="HAMAP-Rule" id="MF_00019"/>
    </source>
</evidence>
<evidence type="ECO:0000256" key="7">
    <source>
        <dbReference type="ARBA" id="ARBA00023264"/>
    </source>
</evidence>
<dbReference type="PANTHER" id="PTHR30100:SF1">
    <property type="entry name" value="PHOSPHATE ACYLTRANSFERASE"/>
    <property type="match status" value="1"/>
</dbReference>
<dbReference type="Gene3D" id="3.40.718.10">
    <property type="entry name" value="Isopropylmalate Dehydrogenase"/>
    <property type="match status" value="1"/>
</dbReference>
<comment type="similarity">
    <text evidence="10">Belongs to the PlsX family.</text>
</comment>
<dbReference type="PANTHER" id="PTHR30100">
    <property type="entry name" value="FATTY ACID/PHOSPHOLIPID SYNTHESIS PROTEIN PLSX"/>
    <property type="match status" value="1"/>
</dbReference>
<gene>
    <name evidence="10" type="primary">plsX</name>
    <name evidence="12" type="ORF">GCM10023196_073740</name>
</gene>
<evidence type="ECO:0000256" key="3">
    <source>
        <dbReference type="ARBA" id="ARBA00022516"/>
    </source>
</evidence>
<organism evidence="12 13">
    <name type="scientific">Actinoallomurus vinaceus</name>
    <dbReference type="NCBI Taxonomy" id="1080074"/>
    <lineage>
        <taxon>Bacteria</taxon>
        <taxon>Bacillati</taxon>
        <taxon>Actinomycetota</taxon>
        <taxon>Actinomycetes</taxon>
        <taxon>Streptosporangiales</taxon>
        <taxon>Thermomonosporaceae</taxon>
        <taxon>Actinoallomurus</taxon>
    </lineage>
</organism>
<name>A0ABP8UJW2_9ACTN</name>
<reference evidence="13" key="1">
    <citation type="journal article" date="2019" name="Int. J. Syst. Evol. Microbiol.">
        <title>The Global Catalogue of Microorganisms (GCM) 10K type strain sequencing project: providing services to taxonomists for standard genome sequencing and annotation.</title>
        <authorList>
            <consortium name="The Broad Institute Genomics Platform"/>
            <consortium name="The Broad Institute Genome Sequencing Center for Infectious Disease"/>
            <person name="Wu L."/>
            <person name="Ma J."/>
        </authorList>
    </citation>
    <scope>NUCLEOTIDE SEQUENCE [LARGE SCALE GENOMIC DNA]</scope>
    <source>
        <strain evidence="13">JCM 17939</strain>
    </source>
</reference>
<proteinExistence type="inferred from homology"/>
<comment type="function">
    <text evidence="10">Catalyzes the reversible formation of acyl-phosphate (acyl-PO(4)) from acyl-[acyl-carrier-protein] (acyl-ACP). This enzyme utilizes acyl-ACP as fatty acyl donor, but not acyl-CoA.</text>
</comment>
<evidence type="ECO:0000256" key="5">
    <source>
        <dbReference type="ARBA" id="ARBA00023098"/>
    </source>
</evidence>
<keyword evidence="6 10" id="KW-0594">Phospholipid biosynthesis</keyword>
<keyword evidence="2 10" id="KW-0963">Cytoplasm</keyword>
<comment type="catalytic activity">
    <reaction evidence="1 10">
        <text>a fatty acyl-[ACP] + phosphate = an acyl phosphate + holo-[ACP]</text>
        <dbReference type="Rhea" id="RHEA:42292"/>
        <dbReference type="Rhea" id="RHEA-COMP:9685"/>
        <dbReference type="Rhea" id="RHEA-COMP:14125"/>
        <dbReference type="ChEBI" id="CHEBI:43474"/>
        <dbReference type="ChEBI" id="CHEBI:59918"/>
        <dbReference type="ChEBI" id="CHEBI:64479"/>
        <dbReference type="ChEBI" id="CHEBI:138651"/>
        <dbReference type="EC" id="2.3.1.274"/>
    </reaction>
</comment>
<comment type="subunit">
    <text evidence="9 10">Homodimer. Probably interacts with PlsY.</text>
</comment>
<sequence length="466" mass="48496">MTGRTAGRADGRAERRIETRPGRPTWRRTEGQTGRQTDGQTGRPTAGPAGRPGDGQIGRVAEEQTGRPSEGQSGTVADGQTGGPAEGQTGRRANGRAGRKAGGTAERRVEGRADARAEGPRIAVDAMGGDHGPEEIVAGAVAAVREHGVRLVLVGQARRIRDLLREHDALGEVPIVHAEDALAMDEGALAGWRRPRSSVAVACHLIRRGHAAALVSAGSTGGVVATSRLRLRGQPGVMRPALAVVLPTRPRPTVLLDAGATADAKPEMLVQFATLGTAYARIRLGVESPRVGLLTIGEEAGKGNKLTRRAHELLSGDVPGVHFTGNVEGTDLLTGTVDVVVTDGFTGNVALKTIEGAVRLAVTEMRTAIGSGRISRVAALLQRRQLRGLRDRLDPETHGGGVLLGLNGTVVIAHGASRATGVAAACVLARDLAVGRIVEQIGEGLAVARPHRFPRRTHGEPDTEGP</sequence>
<dbReference type="EC" id="2.3.1.274" evidence="8 10"/>
<evidence type="ECO:0000313" key="12">
    <source>
        <dbReference type="EMBL" id="GAA4633988.1"/>
    </source>
</evidence>
<protein>
    <recommendedName>
        <fullName evidence="8 10">Phosphate acyltransferase</fullName>
        <ecNumber evidence="8 10">2.3.1.274</ecNumber>
    </recommendedName>
    <alternativeName>
        <fullName evidence="10">Acyl-ACP phosphotransacylase</fullName>
    </alternativeName>
    <alternativeName>
        <fullName evidence="10">Acyl-[acyl-carrier-protein]--phosphate acyltransferase</fullName>
    </alternativeName>
    <alternativeName>
        <fullName evidence="10">Phosphate-acyl-ACP acyltransferase</fullName>
    </alternativeName>
</protein>
<comment type="caution">
    <text evidence="12">The sequence shown here is derived from an EMBL/GenBank/DDBJ whole genome shotgun (WGS) entry which is preliminary data.</text>
</comment>
<keyword evidence="5 10" id="KW-0443">Lipid metabolism</keyword>